<dbReference type="PATRIC" id="fig|162209.4.peg.691"/>
<comment type="similarity">
    <text evidence="1">Belongs to the thioredoxin family.</text>
</comment>
<sequence length="160" mass="18503" precursor="true">MKKLGIYLSIIVVLFGALYVVNQQANQAKYGKYADNVYGIDPSKLHPETLKLLDDPNYQNIILPDALDKKIAAQEDFFLYYFASTCSHCKATTPVLMPVAKELNVDVKQFNLEEYRDARQRYNIQFTPTFVYYKDGKEVERLEGEQTADTFRSFIAKHKQ</sequence>
<keyword evidence="2" id="KW-1015">Disulfide bond</keyword>
<dbReference type="AlphaFoldDB" id="A0A0U2W0Y0"/>
<evidence type="ECO:0000256" key="1">
    <source>
        <dbReference type="ARBA" id="ARBA00008987"/>
    </source>
</evidence>
<dbReference type="STRING" id="162209.IJ22_06520"/>
<gene>
    <name evidence="4" type="ORF">IJ22_06520</name>
</gene>
<reference evidence="4 5" key="2">
    <citation type="journal article" date="2016" name="Genome Announc.">
        <title>Complete Genome Sequences of Two Interactive Moderate Thermophiles, Paenibacillus napthalenovorans 32O-Y and Paenibacillus sp. 32O-W.</title>
        <authorList>
            <person name="Butler R.R.III."/>
            <person name="Wang J."/>
            <person name="Stark B.C."/>
            <person name="Pombert J.F."/>
        </authorList>
    </citation>
    <scope>NUCLEOTIDE SEQUENCE [LARGE SCALE GENOMIC DNA]</scope>
    <source>
        <strain evidence="4 5">32O-Y</strain>
    </source>
</reference>
<dbReference type="RefSeq" id="WP_062407173.1">
    <property type="nucleotide sequence ID" value="NZ_BJCS01000002.1"/>
</dbReference>
<dbReference type="InterPro" id="IPR036249">
    <property type="entry name" value="Thioredoxin-like_sf"/>
</dbReference>
<organism evidence="4 5">
    <name type="scientific">Paenibacillus naphthalenovorans</name>
    <dbReference type="NCBI Taxonomy" id="162209"/>
    <lineage>
        <taxon>Bacteria</taxon>
        <taxon>Bacillati</taxon>
        <taxon>Bacillota</taxon>
        <taxon>Bacilli</taxon>
        <taxon>Bacillales</taxon>
        <taxon>Paenibacillaceae</taxon>
        <taxon>Paenibacillus</taxon>
    </lineage>
</organism>
<dbReference type="GO" id="GO:0005829">
    <property type="term" value="C:cytosol"/>
    <property type="evidence" value="ECO:0007669"/>
    <property type="project" value="TreeGrafter"/>
</dbReference>
<dbReference type="InterPro" id="IPR013766">
    <property type="entry name" value="Thioredoxin_domain"/>
</dbReference>
<dbReference type="Gene3D" id="3.40.30.10">
    <property type="entry name" value="Glutaredoxin"/>
    <property type="match status" value="1"/>
</dbReference>
<dbReference type="OrthoDB" id="32134at2"/>
<dbReference type="EMBL" id="CP013652">
    <property type="protein sequence ID" value="ALS21037.1"/>
    <property type="molecule type" value="Genomic_DNA"/>
</dbReference>
<dbReference type="PROSITE" id="PS51352">
    <property type="entry name" value="THIOREDOXIN_2"/>
    <property type="match status" value="1"/>
</dbReference>
<evidence type="ECO:0000256" key="2">
    <source>
        <dbReference type="ARBA" id="ARBA00023157"/>
    </source>
</evidence>
<dbReference type="GO" id="GO:0045454">
    <property type="term" value="P:cell redox homeostasis"/>
    <property type="evidence" value="ECO:0007669"/>
    <property type="project" value="TreeGrafter"/>
</dbReference>
<proteinExistence type="inferred from homology"/>
<evidence type="ECO:0000313" key="4">
    <source>
        <dbReference type="EMBL" id="ALS21037.1"/>
    </source>
</evidence>
<dbReference type="PANTHER" id="PTHR45663">
    <property type="entry name" value="GEO12009P1"/>
    <property type="match status" value="1"/>
</dbReference>
<dbReference type="Proteomes" id="UP000061660">
    <property type="component" value="Chromosome"/>
</dbReference>
<keyword evidence="3" id="KW-0676">Redox-active center</keyword>
<dbReference type="SUPFAM" id="SSF52833">
    <property type="entry name" value="Thioredoxin-like"/>
    <property type="match status" value="1"/>
</dbReference>
<protein>
    <submittedName>
        <fullName evidence="4">Thioredoxin</fullName>
    </submittedName>
</protein>
<dbReference type="KEGG" id="pnp:IJ22_06520"/>
<dbReference type="GO" id="GO:0015035">
    <property type="term" value="F:protein-disulfide reductase activity"/>
    <property type="evidence" value="ECO:0007669"/>
    <property type="project" value="TreeGrafter"/>
</dbReference>
<accession>A0A0U2W0Y0</accession>
<reference evidence="5" key="1">
    <citation type="submission" date="2015-12" db="EMBL/GenBank/DDBJ databases">
        <title>Complete genome sequences of two moderately thermophilic Paenibacillus species.</title>
        <authorList>
            <person name="Butler R.III."/>
            <person name="Wang J."/>
            <person name="Stark B.C."/>
            <person name="Pombert J.-F."/>
        </authorList>
    </citation>
    <scope>NUCLEOTIDE SEQUENCE [LARGE SCALE GENOMIC DNA]</scope>
    <source>
        <strain evidence="5">32O-Y</strain>
    </source>
</reference>
<name>A0A0U2W0Y0_9BACL</name>
<keyword evidence="5" id="KW-1185">Reference proteome</keyword>
<dbReference type="Pfam" id="PF00085">
    <property type="entry name" value="Thioredoxin"/>
    <property type="match status" value="1"/>
</dbReference>
<dbReference type="CDD" id="cd02947">
    <property type="entry name" value="TRX_family"/>
    <property type="match status" value="1"/>
</dbReference>
<dbReference type="PANTHER" id="PTHR45663:SF11">
    <property type="entry name" value="GEO12009P1"/>
    <property type="match status" value="1"/>
</dbReference>
<evidence type="ECO:0000313" key="5">
    <source>
        <dbReference type="Proteomes" id="UP000061660"/>
    </source>
</evidence>
<evidence type="ECO:0000256" key="3">
    <source>
        <dbReference type="ARBA" id="ARBA00023284"/>
    </source>
</evidence>